<accession>A0AAJ6QS25</accession>
<dbReference type="SFLD" id="SFLDG01131">
    <property type="entry name" value="C1.5.2:_MDP_Like"/>
    <property type="match status" value="1"/>
</dbReference>
<organism evidence="1 2">
    <name type="scientific">Galendromus occidentalis</name>
    <name type="common">western predatory mite</name>
    <dbReference type="NCBI Taxonomy" id="34638"/>
    <lineage>
        <taxon>Eukaryota</taxon>
        <taxon>Metazoa</taxon>
        <taxon>Ecdysozoa</taxon>
        <taxon>Arthropoda</taxon>
        <taxon>Chelicerata</taxon>
        <taxon>Arachnida</taxon>
        <taxon>Acari</taxon>
        <taxon>Parasitiformes</taxon>
        <taxon>Mesostigmata</taxon>
        <taxon>Gamasina</taxon>
        <taxon>Phytoseioidea</taxon>
        <taxon>Phytoseiidae</taxon>
        <taxon>Typhlodrominae</taxon>
        <taxon>Galendromus</taxon>
    </lineage>
</organism>
<dbReference type="NCBIfam" id="TIGR01685">
    <property type="entry name" value="MDP-1"/>
    <property type="match status" value="1"/>
</dbReference>
<dbReference type="InterPro" id="IPR023214">
    <property type="entry name" value="HAD_sf"/>
</dbReference>
<evidence type="ECO:0000313" key="1">
    <source>
        <dbReference type="Proteomes" id="UP000694867"/>
    </source>
</evidence>
<dbReference type="GeneID" id="100907078"/>
<dbReference type="NCBIfam" id="TIGR01681">
    <property type="entry name" value="HAD-SF-IIIC"/>
    <property type="match status" value="1"/>
</dbReference>
<keyword evidence="1" id="KW-1185">Reference proteome</keyword>
<dbReference type="RefSeq" id="XP_003742124.1">
    <property type="nucleotide sequence ID" value="XM_003742076.2"/>
</dbReference>
<gene>
    <name evidence="2" type="primary">LOC100907078</name>
</gene>
<dbReference type="Pfam" id="PF12689">
    <property type="entry name" value="Acid_PPase"/>
    <property type="match status" value="1"/>
</dbReference>
<evidence type="ECO:0000313" key="2">
    <source>
        <dbReference type="RefSeq" id="XP_003742124.1"/>
    </source>
</evidence>
<sequence>MAKPKLVVFDLDYTLWPQHVDCTVDPPLRKDKNGNIFDADGQAVKPFPEVPRLLEKLRQDGYQIGAASRTDSPPVANQLIKLLDWDKYFDYREIYPGCKVTHFNKFKKDSGIQFKDMMFFDDEMRNIRDISKLGVTAVYVTHTGMTMKLFDEGLAEWRRKNEN</sequence>
<dbReference type="PANTHER" id="PTHR17901">
    <property type="entry name" value="MAGNESIUM-DEPENDENT PHOSPHATASE 1 MDP1"/>
    <property type="match status" value="1"/>
</dbReference>
<dbReference type="SFLD" id="SFLDG01129">
    <property type="entry name" value="C1.5:_HAD__Beta-PGM__Phosphata"/>
    <property type="match status" value="1"/>
</dbReference>
<dbReference type="Gene3D" id="3.40.50.1000">
    <property type="entry name" value="HAD superfamily/HAD-like"/>
    <property type="match status" value="1"/>
</dbReference>
<dbReference type="Proteomes" id="UP000694867">
    <property type="component" value="Unplaced"/>
</dbReference>
<dbReference type="InterPro" id="IPR036412">
    <property type="entry name" value="HAD-like_sf"/>
</dbReference>
<dbReference type="InterPro" id="IPR010033">
    <property type="entry name" value="HAD_SF_ppase_IIIC"/>
</dbReference>
<dbReference type="PANTHER" id="PTHR17901:SF14">
    <property type="entry name" value="MAGNESIUM-DEPENDENT PHOSPHATASE 1"/>
    <property type="match status" value="1"/>
</dbReference>
<reference evidence="2" key="1">
    <citation type="submission" date="2025-08" db="UniProtKB">
        <authorList>
            <consortium name="RefSeq"/>
        </authorList>
    </citation>
    <scope>IDENTIFICATION</scope>
</reference>
<dbReference type="SFLD" id="SFLDS00003">
    <property type="entry name" value="Haloacid_Dehalogenase"/>
    <property type="match status" value="1"/>
</dbReference>
<dbReference type="GO" id="GO:0003993">
    <property type="term" value="F:acid phosphatase activity"/>
    <property type="evidence" value="ECO:0007669"/>
    <property type="project" value="TreeGrafter"/>
</dbReference>
<dbReference type="KEGG" id="goe:100907078"/>
<dbReference type="SUPFAM" id="SSF56784">
    <property type="entry name" value="HAD-like"/>
    <property type="match status" value="1"/>
</dbReference>
<dbReference type="AlphaFoldDB" id="A0AAJ6QS25"/>
<dbReference type="InterPro" id="IPR010036">
    <property type="entry name" value="MDP_1_eu_arc"/>
</dbReference>
<protein>
    <submittedName>
        <fullName evidence="2">Magnesium-dependent phosphatase 1</fullName>
    </submittedName>
</protein>
<name>A0AAJ6QS25_9ACAR</name>
<proteinExistence type="predicted"/>